<dbReference type="STRING" id="42673.A0A2K0WS61"/>
<dbReference type="PANTHER" id="PTHR38166:SF1">
    <property type="entry name" value="C2H2-TYPE DOMAIN-CONTAINING PROTEIN"/>
    <property type="match status" value="1"/>
</dbReference>
<feature type="compositionally biased region" description="Polar residues" evidence="1">
    <location>
        <begin position="21"/>
        <end position="32"/>
    </location>
</feature>
<evidence type="ECO:0008006" key="4">
    <source>
        <dbReference type="Google" id="ProtNLM"/>
    </source>
</evidence>
<proteinExistence type="predicted"/>
<dbReference type="PANTHER" id="PTHR38166">
    <property type="entry name" value="C2H2-TYPE DOMAIN-CONTAINING PROTEIN-RELATED"/>
    <property type="match status" value="1"/>
</dbReference>
<dbReference type="AlphaFoldDB" id="A0A2K0WS61"/>
<keyword evidence="3" id="KW-1185">Reference proteome</keyword>
<organism evidence="2 3">
    <name type="scientific">Gibberella nygamai</name>
    <name type="common">Bean root rot disease fungus</name>
    <name type="synonym">Fusarium nygamai</name>
    <dbReference type="NCBI Taxonomy" id="42673"/>
    <lineage>
        <taxon>Eukaryota</taxon>
        <taxon>Fungi</taxon>
        <taxon>Dikarya</taxon>
        <taxon>Ascomycota</taxon>
        <taxon>Pezizomycotina</taxon>
        <taxon>Sordariomycetes</taxon>
        <taxon>Hypocreomycetidae</taxon>
        <taxon>Hypocreales</taxon>
        <taxon>Nectriaceae</taxon>
        <taxon>Fusarium</taxon>
        <taxon>Fusarium fujikuroi species complex</taxon>
    </lineage>
</organism>
<evidence type="ECO:0000256" key="1">
    <source>
        <dbReference type="SAM" id="MobiDB-lite"/>
    </source>
</evidence>
<evidence type="ECO:0000313" key="3">
    <source>
        <dbReference type="Proteomes" id="UP000236664"/>
    </source>
</evidence>
<comment type="caution">
    <text evidence="2">The sequence shown here is derived from an EMBL/GenBank/DDBJ whole genome shotgun (WGS) entry which is preliminary data.</text>
</comment>
<gene>
    <name evidence="2" type="ORF">FNYG_01653</name>
</gene>
<dbReference type="Proteomes" id="UP000236664">
    <property type="component" value="Unassembled WGS sequence"/>
</dbReference>
<sequence length="1103" mass="123511">MNVPHRSDIDPDGSKPPDVTQRANLGSQSHSQYAAAGPSIQKRHPDEFGKRSKKQRRDKPHGDGEGMDNSGGDSDGDDRGSSQFDGLRYPRHNNPSRGMFACPFHKYDPVRYTKCLNIRLARISDVMQHIKRRHVLNFRAKDIDFGSLILKAKDTIVYCHKCRHEFHGLGADIRLQYHVLHCVTSSQPATIENTGVLLPKEFEGLKSEMRSVSGDIAKWNVMWQMFFPFSPTLSPYVDIVVSRQQAQEILQTLLGSSAVDPLSSSETRQSAIDGAVSAIYSGSPVTKIEPEVNDASTVLSTNPTTNLADNISNVYHFGERKLNEAHGISPFLSVAESDESFRDQHDMDQWCSPLEAAIFDLDHDKVHTILKNSFNEVAVGQYSWLLELKVLGLSVDEIANELMEISQHGPWIYSEVNVLDIGTYHPSFHIPKCLHSEKDDEAMPTVSSEPSQALINAEADSENSVRETIEYLCGIGGVSPMPDGSKHLQFGSVVFEDSDSTAIVSSANSQSVQVAPDVLRHLQKAIGTLQQVGGCCDSFTFLARQESVVELTRVKHESGSILELLMSRTSPEASLEGLNPQLVDSLTAQFLSLAFSLYTQGHCEPFRPFFLDKPLKRILLIGNKIWGRSSIGPCILASPVELSCFGDMVQRRVFAFQYFESFERSKVFPDSYIRFDLVAYPEDLLDTWGPGDFITPNNGSESLHAISIGGGFIMPTSTEKHQSPALHWSRASEVNKLLSSTFPRHEKMLIGSKVLINQACIVTPQQQVQMAIPWLKELGTFPSYWEVSERQLGFGLQAGQSAVGILNFAQTWVKRLGQTKKSHILAKRSLSIADLEGPFAVQVSFCTGIARRVQLRELLADVLPAHVAELATQPCYWKRLQDCNICSILRDTDFRTRYQQLDCELQAEFEALAIAVLFLLQDTGVDRKGENFVVGCFLPRLTIQCFKIPIEKESFWARILADSEDVATFAYVATRCFETDLVRCRGPNERWMNTTALFSTAVSLCQDPTQGIVAQQTSWTLKDSEAYLIGRVDAPLLVRVIRRNMQDEPELLVSMSTIIAPFLRRWSRKQGYRRPWRLRESRAIDHQHQMAESVVITAEFETP</sequence>
<feature type="compositionally biased region" description="Basic and acidic residues" evidence="1">
    <location>
        <begin position="1"/>
        <end position="15"/>
    </location>
</feature>
<dbReference type="OrthoDB" id="428577at2759"/>
<dbReference type="EMBL" id="MTQA01000033">
    <property type="protein sequence ID" value="PNP85128.1"/>
    <property type="molecule type" value="Genomic_DNA"/>
</dbReference>
<reference evidence="2 3" key="1">
    <citation type="submission" date="2017-06" db="EMBL/GenBank/DDBJ databases">
        <title>Genome of Fusarium nygamai isolate CS10214.</title>
        <authorList>
            <person name="Gardiner D.M."/>
            <person name="Obanor F."/>
            <person name="Kazan K."/>
        </authorList>
    </citation>
    <scope>NUCLEOTIDE SEQUENCE [LARGE SCALE GENOMIC DNA]</scope>
    <source>
        <strain evidence="2 3">CS10214</strain>
    </source>
</reference>
<feature type="region of interest" description="Disordered" evidence="1">
    <location>
        <begin position="1"/>
        <end position="92"/>
    </location>
</feature>
<evidence type="ECO:0000313" key="2">
    <source>
        <dbReference type="EMBL" id="PNP85128.1"/>
    </source>
</evidence>
<protein>
    <recommendedName>
        <fullName evidence="4">C2H2-type domain-containing protein</fullName>
    </recommendedName>
</protein>
<accession>A0A2K0WS61</accession>
<name>A0A2K0WS61_GIBNY</name>